<dbReference type="GO" id="GO:0000287">
    <property type="term" value="F:magnesium ion binding"/>
    <property type="evidence" value="ECO:0007669"/>
    <property type="project" value="UniProtKB-UniRule"/>
</dbReference>
<dbReference type="GO" id="GO:0004540">
    <property type="term" value="F:RNA nuclease activity"/>
    <property type="evidence" value="ECO:0007669"/>
    <property type="project" value="InterPro"/>
</dbReference>
<dbReference type="RefSeq" id="WP_066636881.1">
    <property type="nucleotide sequence ID" value="NZ_CP014989.1"/>
</dbReference>
<dbReference type="HAMAP" id="MF_00265">
    <property type="entry name" value="VapC_Nob1"/>
    <property type="match status" value="1"/>
</dbReference>
<dbReference type="KEGG" id="serj:SGUI_0901"/>
<keyword evidence="2 6" id="KW-0540">Nuclease</keyword>
<gene>
    <name evidence="6" type="primary">vapC</name>
    <name evidence="8" type="ORF">SGUI_0901</name>
</gene>
<organism evidence="8 9">
    <name type="scientific">Serinicoccus hydrothermalis</name>
    <dbReference type="NCBI Taxonomy" id="1758689"/>
    <lineage>
        <taxon>Bacteria</taxon>
        <taxon>Bacillati</taxon>
        <taxon>Actinomycetota</taxon>
        <taxon>Actinomycetes</taxon>
        <taxon>Micrococcales</taxon>
        <taxon>Ornithinimicrobiaceae</taxon>
        <taxon>Serinicoccus</taxon>
    </lineage>
</organism>
<dbReference type="AlphaFoldDB" id="A0A1B1NA36"/>
<dbReference type="InterPro" id="IPR022907">
    <property type="entry name" value="VapC_family"/>
</dbReference>
<comment type="similarity">
    <text evidence="6">Belongs to the PINc/VapC protein family.</text>
</comment>
<dbReference type="Proteomes" id="UP000092482">
    <property type="component" value="Chromosome"/>
</dbReference>
<keyword evidence="6" id="KW-0800">Toxin</keyword>
<evidence type="ECO:0000313" key="8">
    <source>
        <dbReference type="EMBL" id="ANS78297.1"/>
    </source>
</evidence>
<evidence type="ECO:0000256" key="4">
    <source>
        <dbReference type="ARBA" id="ARBA00022801"/>
    </source>
</evidence>
<keyword evidence="1 6" id="KW-1277">Toxin-antitoxin system</keyword>
<dbReference type="EC" id="3.1.-.-" evidence="6"/>
<dbReference type="EMBL" id="CP014989">
    <property type="protein sequence ID" value="ANS78297.1"/>
    <property type="molecule type" value="Genomic_DNA"/>
</dbReference>
<dbReference type="GO" id="GO:0016787">
    <property type="term" value="F:hydrolase activity"/>
    <property type="evidence" value="ECO:0007669"/>
    <property type="project" value="UniProtKB-KW"/>
</dbReference>
<feature type="domain" description="PIN" evidence="7">
    <location>
        <begin position="2"/>
        <end position="119"/>
    </location>
</feature>
<keyword evidence="9" id="KW-1185">Reference proteome</keyword>
<evidence type="ECO:0000313" key="9">
    <source>
        <dbReference type="Proteomes" id="UP000092482"/>
    </source>
</evidence>
<dbReference type="InterPro" id="IPR029060">
    <property type="entry name" value="PIN-like_dom_sf"/>
</dbReference>
<dbReference type="CDD" id="cd09854">
    <property type="entry name" value="PIN_VapC-like"/>
    <property type="match status" value="1"/>
</dbReference>
<feature type="binding site" evidence="6">
    <location>
        <position position="5"/>
    </location>
    <ligand>
        <name>Mg(2+)</name>
        <dbReference type="ChEBI" id="CHEBI:18420"/>
    </ligand>
</feature>
<reference evidence="8 9" key="1">
    <citation type="submission" date="2016-03" db="EMBL/GenBank/DDBJ databases">
        <title>Shallow-sea hydrothermal system.</title>
        <authorList>
            <person name="Tang K."/>
        </authorList>
    </citation>
    <scope>NUCLEOTIDE SEQUENCE [LARGE SCALE GENOMIC DNA]</scope>
    <source>
        <strain evidence="8 9">JLT9</strain>
    </source>
</reference>
<keyword evidence="5 6" id="KW-0460">Magnesium</keyword>
<accession>A0A1B1NA36</accession>
<dbReference type="SUPFAM" id="SSF88723">
    <property type="entry name" value="PIN domain-like"/>
    <property type="match status" value="1"/>
</dbReference>
<comment type="function">
    <text evidence="6">Toxic component of a toxin-antitoxin (TA) system. An RNase.</text>
</comment>
<evidence type="ECO:0000256" key="3">
    <source>
        <dbReference type="ARBA" id="ARBA00022723"/>
    </source>
</evidence>
<keyword evidence="4 6" id="KW-0378">Hydrolase</keyword>
<evidence type="ECO:0000256" key="6">
    <source>
        <dbReference type="HAMAP-Rule" id="MF_00265"/>
    </source>
</evidence>
<dbReference type="Gene3D" id="3.40.50.1010">
    <property type="entry name" value="5'-nuclease"/>
    <property type="match status" value="1"/>
</dbReference>
<protein>
    <recommendedName>
        <fullName evidence="6">Ribonuclease VapC</fullName>
        <shortName evidence="6">RNase VapC</shortName>
        <ecNumber evidence="6">3.1.-.-</ecNumber>
    </recommendedName>
    <alternativeName>
        <fullName evidence="6">Toxin VapC</fullName>
    </alternativeName>
</protein>
<dbReference type="STRING" id="1758689.SGUI_0901"/>
<evidence type="ECO:0000256" key="1">
    <source>
        <dbReference type="ARBA" id="ARBA00022649"/>
    </source>
</evidence>
<dbReference type="Pfam" id="PF01850">
    <property type="entry name" value="PIN"/>
    <property type="match status" value="1"/>
</dbReference>
<feature type="binding site" evidence="6">
    <location>
        <position position="93"/>
    </location>
    <ligand>
        <name>Mg(2+)</name>
        <dbReference type="ChEBI" id="CHEBI:18420"/>
    </ligand>
</feature>
<dbReference type="GO" id="GO:0090729">
    <property type="term" value="F:toxin activity"/>
    <property type="evidence" value="ECO:0007669"/>
    <property type="project" value="UniProtKB-KW"/>
</dbReference>
<name>A0A1B1NA36_9MICO</name>
<comment type="cofactor">
    <cofactor evidence="6">
        <name>Mg(2+)</name>
        <dbReference type="ChEBI" id="CHEBI:18420"/>
    </cofactor>
</comment>
<proteinExistence type="inferred from homology"/>
<evidence type="ECO:0000256" key="5">
    <source>
        <dbReference type="ARBA" id="ARBA00022842"/>
    </source>
</evidence>
<evidence type="ECO:0000259" key="7">
    <source>
        <dbReference type="Pfam" id="PF01850"/>
    </source>
</evidence>
<evidence type="ECO:0000256" key="2">
    <source>
        <dbReference type="ARBA" id="ARBA00022722"/>
    </source>
</evidence>
<keyword evidence="3 6" id="KW-0479">Metal-binding</keyword>
<sequence length="127" mass="13492">MIVLDASVLIGDLDGDDAHHGAALALLTRESADTFAVDVLTHAEILVAPTRVGRGEDVELLMQDLQIETLPLPVESAGALADLRVTTALRMPDCCVAISAQQHRARLATFDRGLGRVARKLGIEVVS</sequence>
<dbReference type="InterPro" id="IPR002716">
    <property type="entry name" value="PIN_dom"/>
</dbReference>